<keyword evidence="3" id="KW-0808">Transferase</keyword>
<dbReference type="InterPro" id="IPR036873">
    <property type="entry name" value="Rhodanese-like_dom_sf"/>
</dbReference>
<dbReference type="InterPro" id="IPR001763">
    <property type="entry name" value="Rhodanese-like_dom"/>
</dbReference>
<dbReference type="Proteomes" id="UP000028681">
    <property type="component" value="Chromosome"/>
</dbReference>
<keyword evidence="1" id="KW-0472">Membrane</keyword>
<reference evidence="3 4" key="1">
    <citation type="journal article" date="2012" name="PLoS ONE">
        <title>Edwardsiella comparative phylogenomics reveal the new intra/inter-species taxonomic relationships, virulence evolution and niche adaptation mechanisms.</title>
        <authorList>
            <person name="Yang M."/>
            <person name="Lv Y."/>
            <person name="Xiao J."/>
            <person name="Wu H."/>
            <person name="Zheng H."/>
            <person name="Liu Q."/>
            <person name="Zhang Y."/>
            <person name="Wang Q."/>
        </authorList>
    </citation>
    <scope>NUCLEOTIDE SEQUENCE [LARGE SCALE GENOMIC DNA]</scope>
    <source>
        <strain evidence="4">080813</strain>
    </source>
</reference>
<dbReference type="PANTHER" id="PTHR43031">
    <property type="entry name" value="FAD-DEPENDENT OXIDOREDUCTASE"/>
    <property type="match status" value="1"/>
</dbReference>
<dbReference type="InterPro" id="IPR050229">
    <property type="entry name" value="GlpE_sulfurtransferase"/>
</dbReference>
<evidence type="ECO:0000256" key="1">
    <source>
        <dbReference type="SAM" id="Phobius"/>
    </source>
</evidence>
<evidence type="ECO:0000313" key="3">
    <source>
        <dbReference type="EMBL" id="AIJ08128.1"/>
    </source>
</evidence>
<dbReference type="PROSITE" id="PS50206">
    <property type="entry name" value="RHODANESE_3"/>
    <property type="match status" value="1"/>
</dbReference>
<dbReference type="EMBL" id="CP006664">
    <property type="protein sequence ID" value="AIJ08128.1"/>
    <property type="molecule type" value="Genomic_DNA"/>
</dbReference>
<name>A0A076LNC8_9GAMM</name>
<organism evidence="3 4">
    <name type="scientific">Edwardsiella anguillarum ET080813</name>
    <dbReference type="NCBI Taxonomy" id="667120"/>
    <lineage>
        <taxon>Bacteria</taxon>
        <taxon>Pseudomonadati</taxon>
        <taxon>Pseudomonadota</taxon>
        <taxon>Gammaproteobacteria</taxon>
        <taxon>Enterobacterales</taxon>
        <taxon>Hafniaceae</taxon>
        <taxon>Edwardsiella</taxon>
    </lineage>
</organism>
<dbReference type="Gene3D" id="3.40.250.10">
    <property type="entry name" value="Rhodanese-like domain"/>
    <property type="match status" value="1"/>
</dbReference>
<protein>
    <submittedName>
        <fullName evidence="3">Rhodanese-related sulfurtransferase</fullName>
    </submittedName>
</protein>
<dbReference type="GO" id="GO:0016740">
    <property type="term" value="F:transferase activity"/>
    <property type="evidence" value="ECO:0007669"/>
    <property type="project" value="UniProtKB-KW"/>
</dbReference>
<proteinExistence type="predicted"/>
<dbReference type="Pfam" id="PF00581">
    <property type="entry name" value="Rhodanese"/>
    <property type="match status" value="1"/>
</dbReference>
<dbReference type="CDD" id="cd00158">
    <property type="entry name" value="RHOD"/>
    <property type="match status" value="1"/>
</dbReference>
<dbReference type="AlphaFoldDB" id="A0A076LNC8"/>
<dbReference type="PANTHER" id="PTHR43031:SF18">
    <property type="entry name" value="RHODANESE-RELATED SULFURTRANSFERASES"/>
    <property type="match status" value="1"/>
</dbReference>
<dbReference type="HOGENOM" id="CLU_089574_1_5_6"/>
<accession>A0A076LNC8</accession>
<feature type="transmembrane region" description="Helical" evidence="1">
    <location>
        <begin position="12"/>
        <end position="32"/>
    </location>
</feature>
<evidence type="ECO:0000313" key="4">
    <source>
        <dbReference type="Proteomes" id="UP000028681"/>
    </source>
</evidence>
<evidence type="ECO:0000259" key="2">
    <source>
        <dbReference type="PROSITE" id="PS50206"/>
    </source>
</evidence>
<dbReference type="SMART" id="SM00450">
    <property type="entry name" value="RHOD"/>
    <property type="match status" value="1"/>
</dbReference>
<feature type="domain" description="Rhodanese" evidence="2">
    <location>
        <begin position="52"/>
        <end position="143"/>
    </location>
</feature>
<dbReference type="KEGG" id="ete:ETEE_1679"/>
<gene>
    <name evidence="3" type="ORF">ETEE_1679</name>
</gene>
<sequence length="145" mass="15898">MQMQEIMQFVTAHPVLSVAWIVLFVAVVVMTLKSRFSKVKEVSRGQATHLINKEDAVVVDTRTREEYRKGHIANAVNLTPSELKSGSLGELDKHKSQPVIVVCANGMTSRQSGEHLVNAGFAQVYSLKDGIAGWQGDNLPLARGK</sequence>
<dbReference type="SUPFAM" id="SSF52821">
    <property type="entry name" value="Rhodanese/Cell cycle control phosphatase"/>
    <property type="match status" value="1"/>
</dbReference>
<keyword evidence="1" id="KW-1133">Transmembrane helix</keyword>
<keyword evidence="1" id="KW-0812">Transmembrane</keyword>